<evidence type="ECO:0000259" key="3">
    <source>
        <dbReference type="PROSITE" id="PS50110"/>
    </source>
</evidence>
<feature type="domain" description="Response regulatory" evidence="3">
    <location>
        <begin position="5"/>
        <end position="121"/>
    </location>
</feature>
<dbReference type="GO" id="GO:0016791">
    <property type="term" value="F:phosphatase activity"/>
    <property type="evidence" value="ECO:0007669"/>
    <property type="project" value="TreeGrafter"/>
</dbReference>
<evidence type="ECO:0000313" key="4">
    <source>
        <dbReference type="EMBL" id="TDR72065.1"/>
    </source>
</evidence>
<keyword evidence="1" id="KW-0378">Hydrolase</keyword>
<dbReference type="GO" id="GO:0000160">
    <property type="term" value="P:phosphorelay signal transduction system"/>
    <property type="evidence" value="ECO:0007669"/>
    <property type="project" value="InterPro"/>
</dbReference>
<dbReference type="InterPro" id="IPR001932">
    <property type="entry name" value="PPM-type_phosphatase-like_dom"/>
</dbReference>
<dbReference type="PANTHER" id="PTHR43156">
    <property type="entry name" value="STAGE II SPORULATION PROTEIN E-RELATED"/>
    <property type="match status" value="1"/>
</dbReference>
<dbReference type="Gene3D" id="3.60.40.10">
    <property type="entry name" value="PPM-type phosphatase domain"/>
    <property type="match status" value="1"/>
</dbReference>
<dbReference type="SMART" id="SM00331">
    <property type="entry name" value="PP2C_SIG"/>
    <property type="match status" value="1"/>
</dbReference>
<protein>
    <submittedName>
        <fullName evidence="4">Response regulator receiver domain-containing protein</fullName>
    </submittedName>
</protein>
<dbReference type="EMBL" id="SNZP01000017">
    <property type="protein sequence ID" value="TDR72065.1"/>
    <property type="molecule type" value="Genomic_DNA"/>
</dbReference>
<dbReference type="InterPro" id="IPR001789">
    <property type="entry name" value="Sig_transdc_resp-reg_receiver"/>
</dbReference>
<dbReference type="SMART" id="SM00448">
    <property type="entry name" value="REC"/>
    <property type="match status" value="1"/>
</dbReference>
<dbReference type="SUPFAM" id="SSF81606">
    <property type="entry name" value="PP2C-like"/>
    <property type="match status" value="1"/>
</dbReference>
<keyword evidence="5" id="KW-1185">Reference proteome</keyword>
<dbReference type="PROSITE" id="PS50110">
    <property type="entry name" value="RESPONSE_REGULATORY"/>
    <property type="match status" value="1"/>
</dbReference>
<dbReference type="Pfam" id="PF07228">
    <property type="entry name" value="SpoIIE"/>
    <property type="match status" value="1"/>
</dbReference>
<evidence type="ECO:0000313" key="5">
    <source>
        <dbReference type="Proteomes" id="UP000295611"/>
    </source>
</evidence>
<name>A0A4R7AZD9_9NEIS</name>
<accession>A0A4R7AZD9</accession>
<dbReference type="InterPro" id="IPR011006">
    <property type="entry name" value="CheY-like_superfamily"/>
</dbReference>
<evidence type="ECO:0000256" key="1">
    <source>
        <dbReference type="ARBA" id="ARBA00022801"/>
    </source>
</evidence>
<proteinExistence type="predicted"/>
<dbReference type="PANTHER" id="PTHR43156:SF2">
    <property type="entry name" value="STAGE II SPORULATION PROTEIN E"/>
    <property type="match status" value="1"/>
</dbReference>
<dbReference type="Proteomes" id="UP000295611">
    <property type="component" value="Unassembled WGS sequence"/>
</dbReference>
<evidence type="ECO:0000256" key="2">
    <source>
        <dbReference type="PROSITE-ProRule" id="PRU00169"/>
    </source>
</evidence>
<dbReference type="Gene3D" id="3.40.50.2300">
    <property type="match status" value="1"/>
</dbReference>
<dbReference type="CDD" id="cd17574">
    <property type="entry name" value="REC_OmpR"/>
    <property type="match status" value="1"/>
</dbReference>
<sequence>MPPPLILLVDDNRFSLELLTHGLELAGLRCHGAGRGQDAIEFCRQQRPDLVVMDMAMPEMDGLQTTAELRQLFRDDWVPILFLSANGDEEQVMAGLRIGGDDYLIKPVNPELLLTKIQVFLRIAHLQQQITQDAIRLARYYEENEFEQTLALELIQRLTYRSFVGQAHIWHKLHPAGIFNGDVVCRSLSAPGIEHFLLADCTGHGLTAAISALPVIDGFYELVKQYLSTSLLASGINKKLHSLLPTGRFVAAALCSIDYTQHTLSIWNGGTPCALLIGAGGKLKHLFPPRYPPLGILDESDFDSGLEQIPWQDGDLLVLTSDGITEACMPHGKLFGIDGVIRAIETGWPDSVGKHVLAALSEHLDGNHAQDDVSLLIVKLHTPKD</sequence>
<dbReference type="OrthoDB" id="9811749at2"/>
<dbReference type="Pfam" id="PF00072">
    <property type="entry name" value="Response_reg"/>
    <property type="match status" value="1"/>
</dbReference>
<organism evidence="4 5">
    <name type="scientific">Paludibacterium purpuratum</name>
    <dbReference type="NCBI Taxonomy" id="1144873"/>
    <lineage>
        <taxon>Bacteria</taxon>
        <taxon>Pseudomonadati</taxon>
        <taxon>Pseudomonadota</taxon>
        <taxon>Betaproteobacteria</taxon>
        <taxon>Neisseriales</taxon>
        <taxon>Chromobacteriaceae</taxon>
        <taxon>Paludibacterium</taxon>
    </lineage>
</organism>
<dbReference type="SUPFAM" id="SSF52172">
    <property type="entry name" value="CheY-like"/>
    <property type="match status" value="1"/>
</dbReference>
<gene>
    <name evidence="4" type="ORF">DFP86_11774</name>
</gene>
<dbReference type="RefSeq" id="WP_133683728.1">
    <property type="nucleotide sequence ID" value="NZ_SNZP01000017.1"/>
</dbReference>
<dbReference type="AlphaFoldDB" id="A0A4R7AZD9"/>
<reference evidence="4 5" key="1">
    <citation type="submission" date="2019-03" db="EMBL/GenBank/DDBJ databases">
        <title>Genomic Encyclopedia of Type Strains, Phase III (KMG-III): the genomes of soil and plant-associated and newly described type strains.</title>
        <authorList>
            <person name="Whitman W."/>
        </authorList>
    </citation>
    <scope>NUCLEOTIDE SEQUENCE [LARGE SCALE GENOMIC DNA]</scope>
    <source>
        <strain evidence="4 5">CECT 8976</strain>
    </source>
</reference>
<dbReference type="InterPro" id="IPR036457">
    <property type="entry name" value="PPM-type-like_dom_sf"/>
</dbReference>
<comment type="caution">
    <text evidence="4">The sequence shown here is derived from an EMBL/GenBank/DDBJ whole genome shotgun (WGS) entry which is preliminary data.</text>
</comment>
<dbReference type="InterPro" id="IPR052016">
    <property type="entry name" value="Bact_Sigma-Reg"/>
</dbReference>
<keyword evidence="2" id="KW-0597">Phosphoprotein</keyword>
<feature type="modified residue" description="4-aspartylphosphate" evidence="2">
    <location>
        <position position="54"/>
    </location>
</feature>